<evidence type="ECO:0000256" key="5">
    <source>
        <dbReference type="ARBA" id="ARBA00023136"/>
    </source>
</evidence>
<keyword evidence="3 6" id="KW-0812">Transmembrane</keyword>
<dbReference type="RefSeq" id="WP_168947976.1">
    <property type="nucleotide sequence ID" value="NZ_JABAGL010000020.1"/>
</dbReference>
<evidence type="ECO:0000256" key="6">
    <source>
        <dbReference type="SAM" id="Phobius"/>
    </source>
</evidence>
<feature type="transmembrane region" description="Helical" evidence="6">
    <location>
        <begin position="172"/>
        <end position="194"/>
    </location>
</feature>
<feature type="transmembrane region" description="Helical" evidence="6">
    <location>
        <begin position="324"/>
        <end position="343"/>
    </location>
</feature>
<feature type="transmembrane region" description="Helical" evidence="6">
    <location>
        <begin position="118"/>
        <end position="137"/>
    </location>
</feature>
<evidence type="ECO:0000256" key="3">
    <source>
        <dbReference type="ARBA" id="ARBA00022692"/>
    </source>
</evidence>
<evidence type="ECO:0000313" key="8">
    <source>
        <dbReference type="Proteomes" id="UP000520291"/>
    </source>
</evidence>
<dbReference type="PANTHER" id="PTHR30250:SF11">
    <property type="entry name" value="O-ANTIGEN TRANSPORTER-RELATED"/>
    <property type="match status" value="1"/>
</dbReference>
<proteinExistence type="predicted"/>
<keyword evidence="5 6" id="KW-0472">Membrane</keyword>
<evidence type="ECO:0000313" key="7">
    <source>
        <dbReference type="EMBL" id="NME87211.1"/>
    </source>
</evidence>
<organism evidence="7 8">
    <name type="scientific">Bacteroides eggerthii</name>
    <dbReference type="NCBI Taxonomy" id="28111"/>
    <lineage>
        <taxon>Bacteria</taxon>
        <taxon>Pseudomonadati</taxon>
        <taxon>Bacteroidota</taxon>
        <taxon>Bacteroidia</taxon>
        <taxon>Bacteroidales</taxon>
        <taxon>Bacteroidaceae</taxon>
        <taxon>Bacteroides</taxon>
    </lineage>
</organism>
<feature type="transmembrane region" description="Helical" evidence="6">
    <location>
        <begin position="355"/>
        <end position="378"/>
    </location>
</feature>
<reference evidence="7 8" key="1">
    <citation type="submission" date="2020-04" db="EMBL/GenBank/DDBJ databases">
        <authorList>
            <person name="Hitch T.C.A."/>
            <person name="Wylensek D."/>
            <person name="Clavel T."/>
        </authorList>
    </citation>
    <scope>NUCLEOTIDE SEQUENCE [LARGE SCALE GENOMIC DNA]</scope>
    <source>
        <strain evidence="7 8">WCA3-601-WT-5E</strain>
    </source>
</reference>
<feature type="transmembrane region" description="Helical" evidence="6">
    <location>
        <begin position="215"/>
        <end position="237"/>
    </location>
</feature>
<dbReference type="AlphaFoldDB" id="A0A7X9XJF0"/>
<feature type="transmembrane region" description="Helical" evidence="6">
    <location>
        <begin position="18"/>
        <end position="36"/>
    </location>
</feature>
<evidence type="ECO:0000256" key="4">
    <source>
        <dbReference type="ARBA" id="ARBA00022989"/>
    </source>
</evidence>
<dbReference type="Proteomes" id="UP000520291">
    <property type="component" value="Unassembled WGS sequence"/>
</dbReference>
<feature type="transmembrane region" description="Helical" evidence="6">
    <location>
        <begin position="298"/>
        <end position="318"/>
    </location>
</feature>
<feature type="transmembrane region" description="Helical" evidence="6">
    <location>
        <begin position="81"/>
        <end position="106"/>
    </location>
</feature>
<feature type="transmembrane region" description="Helical" evidence="6">
    <location>
        <begin position="249"/>
        <end position="269"/>
    </location>
</feature>
<accession>A0A7X9XJF0</accession>
<comment type="subcellular location">
    <subcellularLocation>
        <location evidence="1">Cell membrane</location>
        <topology evidence="1">Multi-pass membrane protein</topology>
    </subcellularLocation>
</comment>
<evidence type="ECO:0000256" key="1">
    <source>
        <dbReference type="ARBA" id="ARBA00004651"/>
    </source>
</evidence>
<dbReference type="EMBL" id="JABAGL010000020">
    <property type="protein sequence ID" value="NME87211.1"/>
    <property type="molecule type" value="Genomic_DNA"/>
</dbReference>
<dbReference type="InterPro" id="IPR002797">
    <property type="entry name" value="Polysacc_synth"/>
</dbReference>
<keyword evidence="4 6" id="KW-1133">Transmembrane helix</keyword>
<comment type="caution">
    <text evidence="7">The sequence shown here is derived from an EMBL/GenBank/DDBJ whole genome shotgun (WGS) entry which is preliminary data.</text>
</comment>
<dbReference type="InterPro" id="IPR050833">
    <property type="entry name" value="Poly_Biosynth_Transport"/>
</dbReference>
<dbReference type="GO" id="GO:0005886">
    <property type="term" value="C:plasma membrane"/>
    <property type="evidence" value="ECO:0007669"/>
    <property type="project" value="UniProtKB-SubCell"/>
</dbReference>
<dbReference type="Pfam" id="PF01943">
    <property type="entry name" value="Polysacc_synt"/>
    <property type="match status" value="1"/>
</dbReference>
<name>A0A7X9XJF0_9BACE</name>
<feature type="transmembrane region" description="Helical" evidence="6">
    <location>
        <begin position="444"/>
        <end position="460"/>
    </location>
</feature>
<dbReference type="PANTHER" id="PTHR30250">
    <property type="entry name" value="PST FAMILY PREDICTED COLANIC ACID TRANSPORTER"/>
    <property type="match status" value="1"/>
</dbReference>
<feature type="transmembrane region" description="Helical" evidence="6">
    <location>
        <begin position="384"/>
        <end position="404"/>
    </location>
</feature>
<evidence type="ECO:0000256" key="2">
    <source>
        <dbReference type="ARBA" id="ARBA00022475"/>
    </source>
</evidence>
<feature type="transmembrane region" description="Helical" evidence="6">
    <location>
        <begin position="149"/>
        <end position="166"/>
    </location>
</feature>
<feature type="transmembrane region" description="Helical" evidence="6">
    <location>
        <begin position="416"/>
        <end position="438"/>
    </location>
</feature>
<sequence>MLKAILGNKVLWYMCSRYMTYILQFITTLIIAITLGPESFGIWSFLLLIINFFNIVDFGISNSLSVLLVQDKLNIVNSKKHISSGIFITGIISLLVLMMYFTALILDIPLLAKYNAKNYLPYILIVILISYFNKLFSSVYRVHNKLFEIAFYQSIIPFILFLLVIVLKKGEITFLVGAYLLGSILSLLLFVLRGDIVLSKNISTSNINTVVQKGIWLFLYNSAFYFIIYTMSFGVSLLYTVEEYGKYNFAYTLSNAVVLLIDSFTFIIFPKMIDRLKSTDEIYCKQTIDTIRSNYTTIIHLLIYLALPVFYLFCMIITKYSDAYRALCLSALALIPYSNAFGLNTYLIANNKERVLSLISIGCLILNIVFFNVLTLVFSIPYDMVFLSIILSYIIYAICCAVTINENVTGCRKNVYNYVVYTFPLRQFIPYIVAIGVIFVVFHYHYPFLLFLPCFIFVLFNKSHIRNLMKVIVTIVVKPQVVDLD</sequence>
<feature type="transmembrane region" description="Helical" evidence="6">
    <location>
        <begin position="42"/>
        <end position="69"/>
    </location>
</feature>
<keyword evidence="2" id="KW-1003">Cell membrane</keyword>
<gene>
    <name evidence="7" type="ORF">HF841_14480</name>
</gene>
<protein>
    <submittedName>
        <fullName evidence="7">Oligosaccharide flippase family protein</fullName>
    </submittedName>
</protein>